<dbReference type="STRING" id="937775.Metlim_1668"/>
<keyword evidence="6 8" id="KW-0472">Membrane</keyword>
<feature type="domain" description="SRP54-type proteins GTP-binding" evidence="10">
    <location>
        <begin position="355"/>
        <end position="368"/>
    </location>
</feature>
<evidence type="ECO:0000256" key="5">
    <source>
        <dbReference type="ARBA" id="ARBA00023134"/>
    </source>
</evidence>
<dbReference type="GO" id="GO:0005047">
    <property type="term" value="F:signal recognition particle binding"/>
    <property type="evidence" value="ECO:0007669"/>
    <property type="project" value="TreeGrafter"/>
</dbReference>
<dbReference type="Pfam" id="PF02881">
    <property type="entry name" value="SRP54_N"/>
    <property type="match status" value="1"/>
</dbReference>
<comment type="function">
    <text evidence="8">Involved in targeting and insertion of nascent membrane proteins into the cytoplasmic membrane. Acts as a receptor for the complex formed by the signal recognition particle (SRP) and the ribosome-nascent chain (RNC).</text>
</comment>
<keyword evidence="5 8" id="KW-0342">GTP-binding</keyword>
<feature type="region of interest" description="Disordered" evidence="9">
    <location>
        <begin position="20"/>
        <end position="86"/>
    </location>
</feature>
<dbReference type="PATRIC" id="fig|937775.9.peg.1878"/>
<reference evidence="11 12" key="1">
    <citation type="submission" date="2011-10" db="EMBL/GenBank/DDBJ databases">
        <title>The Improved High-Quality Draft genome of Methanoplanus limicola DSM 2279.</title>
        <authorList>
            <consortium name="US DOE Joint Genome Institute (JGI-PGF)"/>
            <person name="Lucas S."/>
            <person name="Copeland A."/>
            <person name="Lapidus A."/>
            <person name="Glavina del Rio T."/>
            <person name="Dalin E."/>
            <person name="Tice H."/>
            <person name="Bruce D."/>
            <person name="Goodwin L."/>
            <person name="Pitluck S."/>
            <person name="Peters L."/>
            <person name="Mikhailova N."/>
            <person name="Lu M."/>
            <person name="Kyrpides N."/>
            <person name="Mavromatis K."/>
            <person name="Ivanova N."/>
            <person name="Markowitz V."/>
            <person name="Cheng J.-F."/>
            <person name="Hugenholtz P."/>
            <person name="Woyke T."/>
            <person name="Wu D."/>
            <person name="Wirth R."/>
            <person name="Brambilla E.-M."/>
            <person name="Klenk H.-P."/>
            <person name="Eisen J.A."/>
        </authorList>
    </citation>
    <scope>NUCLEOTIDE SEQUENCE [LARGE SCALE GENOMIC DNA]</scope>
    <source>
        <strain evidence="11 12">DSM 2279</strain>
    </source>
</reference>
<dbReference type="InterPro" id="IPR003593">
    <property type="entry name" value="AAA+_ATPase"/>
</dbReference>
<organism evidence="11 12">
    <name type="scientific">Methanoplanus limicola DSM 2279</name>
    <dbReference type="NCBI Taxonomy" id="937775"/>
    <lineage>
        <taxon>Archaea</taxon>
        <taxon>Methanobacteriati</taxon>
        <taxon>Methanobacteriota</taxon>
        <taxon>Stenosarchaea group</taxon>
        <taxon>Methanomicrobia</taxon>
        <taxon>Methanomicrobiales</taxon>
        <taxon>Methanomicrobiaceae</taxon>
        <taxon>Methanoplanus</taxon>
    </lineage>
</organism>
<dbReference type="FunCoup" id="H1YWG7">
    <property type="interactions" value="106"/>
</dbReference>
<dbReference type="HAMAP" id="MF_00920">
    <property type="entry name" value="FtsY"/>
    <property type="match status" value="1"/>
</dbReference>
<keyword evidence="12" id="KW-1185">Reference proteome</keyword>
<protein>
    <recommendedName>
        <fullName evidence="8">Signal recognition particle receptor FtsY</fullName>
        <shortName evidence="8">SRP receptor</shortName>
        <ecNumber evidence="8">3.6.5.4</ecNumber>
    </recommendedName>
</protein>
<proteinExistence type="inferred from homology"/>
<sequence>MFKSLKEKLKGVTRKFGSNIDEVIEREDVNKPADEEKSVSQPEKTTPTSGDKNEFKPDSQNITVLDNDRSPSPVSEPKNISAEKQRPVKTGFAQKFKVLITEREILLSEKDIQEPLEELELILLENDVAYDATEAIIESMRRNLVGQKRKIKTSAEDFVLEALKNALLDVLGEGFSLKDYIDSHEKPVKILFTGVNGAGKTTSIAKVAYYLKNNGYSVVIGSGDTFRAGANEQMKTHAERVGVKVINHQEGADPSAVLFDAVSYAKAHDIDVVLGDTAGRFHNKTNLMKQLDKIKRVISPDIISYVDEAVAGNDAVIRAEEFNNSVGTDVVVLTKADMDVKGGAAISIAHTIGKPVMFLGTGQSYSDITPFEPEKVVNDLLGE</sequence>
<dbReference type="GO" id="GO:0005737">
    <property type="term" value="C:cytoplasm"/>
    <property type="evidence" value="ECO:0007669"/>
    <property type="project" value="UniProtKB-SubCell"/>
</dbReference>
<dbReference type="PANTHER" id="PTHR43134:SF1">
    <property type="entry name" value="SIGNAL RECOGNITION PARTICLE RECEPTOR SUBUNIT ALPHA"/>
    <property type="match status" value="1"/>
</dbReference>
<feature type="binding site" evidence="8">
    <location>
        <begin position="276"/>
        <end position="280"/>
    </location>
    <ligand>
        <name>GTP</name>
        <dbReference type="ChEBI" id="CHEBI:37565"/>
    </ligand>
</feature>
<dbReference type="PROSITE" id="PS00300">
    <property type="entry name" value="SRP54"/>
    <property type="match status" value="1"/>
</dbReference>
<dbReference type="SUPFAM" id="SSF47364">
    <property type="entry name" value="Domain of the SRP/SRP receptor G-proteins"/>
    <property type="match status" value="1"/>
</dbReference>
<dbReference type="GO" id="GO:0005886">
    <property type="term" value="C:plasma membrane"/>
    <property type="evidence" value="ECO:0007669"/>
    <property type="project" value="UniProtKB-SubCell"/>
</dbReference>
<dbReference type="RefSeq" id="WP_004077612.1">
    <property type="nucleotide sequence ID" value="NZ_CM001436.1"/>
</dbReference>
<keyword evidence="1 8" id="KW-1003">Cell membrane</keyword>
<dbReference type="GO" id="GO:0006614">
    <property type="term" value="P:SRP-dependent cotranslational protein targeting to membrane"/>
    <property type="evidence" value="ECO:0007669"/>
    <property type="project" value="InterPro"/>
</dbReference>
<dbReference type="InterPro" id="IPR004390">
    <property type="entry name" value="SR_rcpt_FtsY"/>
</dbReference>
<dbReference type="SMART" id="SM00382">
    <property type="entry name" value="AAA"/>
    <property type="match status" value="1"/>
</dbReference>
<comment type="catalytic activity">
    <reaction evidence="8">
        <text>GTP + H2O = GDP + phosphate + H(+)</text>
        <dbReference type="Rhea" id="RHEA:19669"/>
        <dbReference type="ChEBI" id="CHEBI:15377"/>
        <dbReference type="ChEBI" id="CHEBI:15378"/>
        <dbReference type="ChEBI" id="CHEBI:37565"/>
        <dbReference type="ChEBI" id="CHEBI:43474"/>
        <dbReference type="ChEBI" id="CHEBI:58189"/>
        <dbReference type="EC" id="3.6.5.4"/>
    </reaction>
</comment>
<comment type="subcellular location">
    <subcellularLocation>
        <location evidence="8">Cell membrane</location>
        <topology evidence="8">Peripheral membrane protein</topology>
        <orientation evidence="8">Cytoplasmic side</orientation>
    </subcellularLocation>
    <subcellularLocation>
        <location evidence="8">Cytoplasm</location>
    </subcellularLocation>
</comment>
<feature type="binding site" evidence="8">
    <location>
        <begin position="334"/>
        <end position="337"/>
    </location>
    <ligand>
        <name>GTP</name>
        <dbReference type="ChEBI" id="CHEBI:37565"/>
    </ligand>
</feature>
<dbReference type="InterPro" id="IPR027417">
    <property type="entry name" value="P-loop_NTPase"/>
</dbReference>
<feature type="compositionally biased region" description="Basic and acidic residues" evidence="9">
    <location>
        <begin position="26"/>
        <end position="38"/>
    </location>
</feature>
<dbReference type="EMBL" id="CM001436">
    <property type="protein sequence ID" value="EHQ35769.1"/>
    <property type="molecule type" value="Genomic_DNA"/>
</dbReference>
<keyword evidence="2 8" id="KW-0963">Cytoplasm</keyword>
<feature type="binding site" evidence="8">
    <location>
        <begin position="194"/>
        <end position="201"/>
    </location>
    <ligand>
        <name>GTP</name>
        <dbReference type="ChEBI" id="CHEBI:37565"/>
    </ligand>
</feature>
<dbReference type="Proteomes" id="UP000005741">
    <property type="component" value="Chromosome"/>
</dbReference>
<dbReference type="Gene3D" id="3.40.50.300">
    <property type="entry name" value="P-loop containing nucleotide triphosphate hydrolases"/>
    <property type="match status" value="1"/>
</dbReference>
<dbReference type="InterPro" id="IPR000897">
    <property type="entry name" value="SRP54_GTPase_dom"/>
</dbReference>
<feature type="compositionally biased region" description="Polar residues" evidence="9">
    <location>
        <begin position="39"/>
        <end position="50"/>
    </location>
</feature>
<evidence type="ECO:0000313" key="12">
    <source>
        <dbReference type="Proteomes" id="UP000005741"/>
    </source>
</evidence>
<evidence type="ECO:0000256" key="4">
    <source>
        <dbReference type="ARBA" id="ARBA00022801"/>
    </source>
</evidence>
<keyword evidence="3 8" id="KW-0547">Nucleotide-binding</keyword>
<dbReference type="Pfam" id="PF00448">
    <property type="entry name" value="SRP54"/>
    <property type="match status" value="1"/>
</dbReference>
<evidence type="ECO:0000256" key="1">
    <source>
        <dbReference type="ARBA" id="ARBA00022475"/>
    </source>
</evidence>
<dbReference type="FunFam" id="3.40.50.300:FF:000566">
    <property type="entry name" value="Signal recognition particle receptor subunit alpha"/>
    <property type="match status" value="1"/>
</dbReference>
<dbReference type="SMART" id="SM00963">
    <property type="entry name" value="SRP54_N"/>
    <property type="match status" value="1"/>
</dbReference>
<evidence type="ECO:0000256" key="3">
    <source>
        <dbReference type="ARBA" id="ARBA00022741"/>
    </source>
</evidence>
<name>H1YWG7_9EURY</name>
<dbReference type="HOGENOM" id="CLU_009301_3_1_2"/>
<evidence type="ECO:0000313" key="11">
    <source>
        <dbReference type="EMBL" id="EHQ35769.1"/>
    </source>
</evidence>
<gene>
    <name evidence="8" type="primary">ftsY</name>
    <name evidence="11" type="ORF">Metlim_1668</name>
</gene>
<dbReference type="InterPro" id="IPR013822">
    <property type="entry name" value="Signal_recog_particl_SRP54_hlx"/>
</dbReference>
<comment type="similarity">
    <text evidence="8">Belongs to the GTP-binding SRP family. FtsY subfamily.</text>
</comment>
<evidence type="ECO:0000256" key="6">
    <source>
        <dbReference type="ARBA" id="ARBA00023136"/>
    </source>
</evidence>
<keyword evidence="7 8" id="KW-0675">Receptor</keyword>
<evidence type="ECO:0000259" key="10">
    <source>
        <dbReference type="PROSITE" id="PS00300"/>
    </source>
</evidence>
<keyword evidence="4 8" id="KW-0378">Hydrolase</keyword>
<dbReference type="GO" id="GO:0005525">
    <property type="term" value="F:GTP binding"/>
    <property type="evidence" value="ECO:0007669"/>
    <property type="project" value="UniProtKB-UniRule"/>
</dbReference>
<evidence type="ECO:0000256" key="2">
    <source>
        <dbReference type="ARBA" id="ARBA00022490"/>
    </source>
</evidence>
<dbReference type="SMART" id="SM00962">
    <property type="entry name" value="SRP54"/>
    <property type="match status" value="1"/>
</dbReference>
<dbReference type="OrthoDB" id="372188at2157"/>
<dbReference type="NCBIfam" id="TIGR00064">
    <property type="entry name" value="ftsY"/>
    <property type="match status" value="1"/>
</dbReference>
<dbReference type="PANTHER" id="PTHR43134">
    <property type="entry name" value="SIGNAL RECOGNITION PARTICLE RECEPTOR SUBUNIT ALPHA"/>
    <property type="match status" value="1"/>
</dbReference>
<dbReference type="GO" id="GO:0003924">
    <property type="term" value="F:GTPase activity"/>
    <property type="evidence" value="ECO:0007669"/>
    <property type="project" value="UniProtKB-UniRule"/>
</dbReference>
<evidence type="ECO:0000256" key="9">
    <source>
        <dbReference type="SAM" id="MobiDB-lite"/>
    </source>
</evidence>
<comment type="subunit">
    <text evidence="8">Part of the signal recognition particle protein translocation system, which is composed of SRP and FtsY.</text>
</comment>
<evidence type="ECO:0000256" key="8">
    <source>
        <dbReference type="HAMAP-Rule" id="MF_00920"/>
    </source>
</evidence>
<dbReference type="Gene3D" id="1.20.120.140">
    <property type="entry name" value="Signal recognition particle SRP54, nucleotide-binding domain"/>
    <property type="match status" value="1"/>
</dbReference>
<dbReference type="SUPFAM" id="SSF52540">
    <property type="entry name" value="P-loop containing nucleoside triphosphate hydrolases"/>
    <property type="match status" value="1"/>
</dbReference>
<dbReference type="InParanoid" id="H1YWG7"/>
<accession>H1YWG7</accession>
<dbReference type="InterPro" id="IPR042101">
    <property type="entry name" value="SRP54_N_sf"/>
</dbReference>
<dbReference type="EC" id="3.6.5.4" evidence="8"/>
<dbReference type="InterPro" id="IPR036225">
    <property type="entry name" value="SRP/SRP_N"/>
</dbReference>
<dbReference type="AlphaFoldDB" id="H1YWG7"/>
<evidence type="ECO:0000256" key="7">
    <source>
        <dbReference type="ARBA" id="ARBA00023170"/>
    </source>
</evidence>